<feature type="region of interest" description="Disordered" evidence="1">
    <location>
        <begin position="1312"/>
        <end position="1365"/>
    </location>
</feature>
<reference evidence="3 4" key="1">
    <citation type="journal article" date="2024" name="IMA Fungus">
        <title>Apiospora arundinis, a panoply of carbohydrate-active enzymes and secondary metabolites.</title>
        <authorList>
            <person name="Sorensen T."/>
            <person name="Petersen C."/>
            <person name="Muurmann A.T."/>
            <person name="Christiansen J.V."/>
            <person name="Brundto M.L."/>
            <person name="Overgaard C.K."/>
            <person name="Boysen A.T."/>
            <person name="Wollenberg R.D."/>
            <person name="Larsen T.O."/>
            <person name="Sorensen J.L."/>
            <person name="Nielsen K.L."/>
            <person name="Sondergaard T.E."/>
        </authorList>
    </citation>
    <scope>NUCLEOTIDE SEQUENCE [LARGE SCALE GENOMIC DNA]</scope>
    <source>
        <strain evidence="3 4">AAU 773</strain>
    </source>
</reference>
<feature type="compositionally biased region" description="Basic and acidic residues" evidence="1">
    <location>
        <begin position="1211"/>
        <end position="1221"/>
    </location>
</feature>
<gene>
    <name evidence="3" type="ORF">PGQ11_011233</name>
</gene>
<feature type="domain" description="Protein NO VEIN C-terminal" evidence="2">
    <location>
        <begin position="1440"/>
        <end position="1504"/>
    </location>
</feature>
<dbReference type="InterPro" id="IPR036890">
    <property type="entry name" value="HATPase_C_sf"/>
</dbReference>
<evidence type="ECO:0000259" key="2">
    <source>
        <dbReference type="Pfam" id="PF13020"/>
    </source>
</evidence>
<accession>A0ABR2HZ74</accession>
<feature type="region of interest" description="Disordered" evidence="1">
    <location>
        <begin position="1190"/>
        <end position="1234"/>
    </location>
</feature>
<dbReference type="PANTHER" id="PTHR32387">
    <property type="entry name" value="WU:FJ29H11"/>
    <property type="match status" value="1"/>
</dbReference>
<organism evidence="3 4">
    <name type="scientific">Apiospora arundinis</name>
    <dbReference type="NCBI Taxonomy" id="335852"/>
    <lineage>
        <taxon>Eukaryota</taxon>
        <taxon>Fungi</taxon>
        <taxon>Dikarya</taxon>
        <taxon>Ascomycota</taxon>
        <taxon>Pezizomycotina</taxon>
        <taxon>Sordariomycetes</taxon>
        <taxon>Xylariomycetidae</taxon>
        <taxon>Amphisphaeriales</taxon>
        <taxon>Apiosporaceae</taxon>
        <taxon>Apiospora</taxon>
    </lineage>
</organism>
<dbReference type="PANTHER" id="PTHR32387:SF0">
    <property type="entry name" value="PROTEIN NO VEIN"/>
    <property type="match status" value="1"/>
</dbReference>
<comment type="caution">
    <text evidence="3">The sequence shown here is derived from an EMBL/GenBank/DDBJ whole genome shotgun (WGS) entry which is preliminary data.</text>
</comment>
<evidence type="ECO:0000313" key="4">
    <source>
        <dbReference type="Proteomes" id="UP001390339"/>
    </source>
</evidence>
<feature type="compositionally biased region" description="Polar residues" evidence="1">
    <location>
        <begin position="1312"/>
        <end position="1329"/>
    </location>
</feature>
<feature type="region of interest" description="Disordered" evidence="1">
    <location>
        <begin position="28"/>
        <end position="52"/>
    </location>
</feature>
<evidence type="ECO:0000256" key="1">
    <source>
        <dbReference type="SAM" id="MobiDB-lite"/>
    </source>
</evidence>
<dbReference type="InterPro" id="IPR024975">
    <property type="entry name" value="NOV_C"/>
</dbReference>
<sequence>MNPLQTPVTSPSTLPSDVAVVTMPQMSRIASSKDEAESHIEKLREDRGGGRHSQSNAFLAVNLDGCLKLVSDQLYQNPTRFLLELIQNADDNSYASGVSPTLHIQLYTRDGHNYFRADCNEIGFTFGQLHALTQVAQSSKKPISNGQKGYIGEKGIGFKSVFKVADVVRIASGHYEFQFNRDDPLGMIMPILARFPSDDRVPGHTQILMHLDSTHAFEGILSDLEEIEPHILMFLRKLHRLHVTTPRSDKIYQRIRNEFDPDFGGETMTIQTCQSGHLVCQTKYIVQRHNVADLPADARRDGVETSEIMVAFPVQDEVTPIVANQKAFAFLPVDDFGFRFLIHADFLLVASRESVEHPCPWNLKLRDGIRNAFLRAIGRLATLPQNDSGKGLCYTWPSYLPRRTGSSSFWNDLHSEILRWLQVTPILKSQTSNDVSRMPMNLRYVPLGFRFNGSPLFDLPSILKARLAFDYDEVYQELECLGIRQLGIDGLCVDLEMFVTSDAAAAFQAKPMAWHRKVCSLFCNKSGLRERLRNLPIVPLRDGTWTTAKMEHVYLASDDDNEHVPAGVSLSIVDPEVCRDPVRRDFLIYLGIQQYSPKQVCSLILELHNADFYTRHRLVGDLVADVAYLFKYRRFVDQIGAPTIHFITRYDGRRVLRKSAIYCVDPRLRPGLIAKYQDSPGSPFAVLDANYEETICGGDETMRREFMQWLLQSDAFHNSPVLLKHRELTQEWTFLLNMDVVDLLQALRHHCEKYGTAGPDVRRLRDVVAGLNIRCLDGIVRALGTVAVPTEQLRQRCPNLPFVDLPGHSSNWVFLSEFGVLTTCNTLAWLRELQSLKDLPFDQFDKKAVHKVYKALDAAADSDKTQIERAFDQSALVFISNPTPIWVKHNTCVWAAPAELQDVVKLGSRYRDCKVLFCDCLGVRAASTQHVVNEMPAFYTGFEKPVERCLTMLFLLDKFLSKGEKLEEHHKRQLREVSIFPVVKSGEGMCVPTWRALDEENWYIPDKSTLAGAFRGKVDLLSISPKTIHSVRNVFAALASENMFLSARVEEECTPTGTMVRDLLEETSLNSRIRYIASLTDESDFMNVLPEIRAWSVPFITITRRLDGIEGRQEEDLVLIEESGEFTSIYFRMGIATSHHEVIFKLVEYFSSLFDIRGEDTNLVNLLMTAPIGHLPTLMEKNGRFLRIPEDEKEEDTTDEAESMFCSENEGGSHEDDRSGEEQEGDGSEEVEDEQIEVASMPPHGQRLPVPTDEEPLQTLQELIPSHQSRAEMIAQVASNFHISNALTIKHAPRAVGVGPNSIQSLAIRTRGSSPFSHQTSPAATSATLHQGARDHENTARLHPGVSNIHQATSPSVRRSRPRTEDRVMPVGELRFREIGFLGELFIHKRFGSRIEDWCDDNWTSKLRVEAGIPRFTGQERDFADFTYLDSSGQMREMLRDAEMDLHLGWSNDTTYHLEVKSTSGSGDEAFFVSQNQVDMMRRYNNDALHAYILVRVSNIENADIQLKFYPDPWNLYMNQVLDFRSEEGYRVFADD</sequence>
<feature type="compositionally biased region" description="Basic and acidic residues" evidence="1">
    <location>
        <begin position="31"/>
        <end position="49"/>
    </location>
</feature>
<proteinExistence type="predicted"/>
<dbReference type="Gene3D" id="3.30.565.10">
    <property type="entry name" value="Histidine kinase-like ATPase, C-terminal domain"/>
    <property type="match status" value="1"/>
</dbReference>
<feature type="compositionally biased region" description="Acidic residues" evidence="1">
    <location>
        <begin position="1191"/>
        <end position="1202"/>
    </location>
</feature>
<dbReference type="SUPFAM" id="SSF55874">
    <property type="entry name" value="ATPase domain of HSP90 chaperone/DNA topoisomerase II/histidine kinase"/>
    <property type="match status" value="1"/>
</dbReference>
<dbReference type="EMBL" id="JAPCWZ010000007">
    <property type="protein sequence ID" value="KAK8855321.1"/>
    <property type="molecule type" value="Genomic_DNA"/>
</dbReference>
<evidence type="ECO:0000313" key="3">
    <source>
        <dbReference type="EMBL" id="KAK8855321.1"/>
    </source>
</evidence>
<dbReference type="Proteomes" id="UP001390339">
    <property type="component" value="Unassembled WGS sequence"/>
</dbReference>
<feature type="compositionally biased region" description="Acidic residues" evidence="1">
    <location>
        <begin position="1222"/>
        <end position="1234"/>
    </location>
</feature>
<dbReference type="Pfam" id="PF13020">
    <property type="entry name" value="NOV_C"/>
    <property type="match status" value="1"/>
</dbReference>
<name>A0ABR2HZ74_9PEZI</name>
<keyword evidence="4" id="KW-1185">Reference proteome</keyword>
<protein>
    <recommendedName>
        <fullName evidence="2">Protein NO VEIN C-terminal domain-containing protein</fullName>
    </recommendedName>
</protein>
<dbReference type="InterPro" id="IPR052957">
    <property type="entry name" value="Auxin_embryo_med"/>
</dbReference>